<dbReference type="InterPro" id="IPR037069">
    <property type="entry name" value="AcylCoA_DH/ox_N_sf"/>
</dbReference>
<accession>A0A837D5E4</accession>
<keyword evidence="5" id="KW-0560">Oxidoreductase</keyword>
<dbReference type="RefSeq" id="WP_015786174.1">
    <property type="nucleotide sequence ID" value="NZ_FOWS01000001.1"/>
</dbReference>
<sequence length="549" mass="59211">MTAEAVGTRAAKLRARLGDLLDPDNPLGYASVLAADERAEMFAEGERKLDEFGLGAEFVPAELGGRLRGLDELIDVLRVVYGHDPCLGAGYGVSSFIAATNVWTAGSAEQRADVASLLLDNGKLATAYNELAHGNDLSACEVAVTSHGNGRVLNGRKEVITNAARADAFVVFARTSQKPGSRSHTPILVDPTTAPPGTVVTLPRYRTDGLRGLPLAGVEFRDHPVPDDRLIGEPGHGLETALRAFQVTRIALSGMATGLLDTALRITLRHVSRRALYGGAVINLPLIRAQLAAAYADLVVCETVADVAARAVHLTPAEASIPAASTKYLVSGLVSRALGGLAAVLGAYSYVRNGETGIFQKLVRDAKSVAIVHASRVACQQTILPQLVLLARRSWHGEATPVEELFHFGEELPELPWDRLSVSAKGIDRLTPLVLREADRDQPDVRLRRMVTDFAGELRELAGECATLPMAQLQPTAGPHSYELVSRFINVTAGAACIGRWRDRDPVYVSALLSRLPLRGKRRCAPFDEEQTERLITDMRKRYPNDLPN</sequence>
<dbReference type="Pfam" id="PF02770">
    <property type="entry name" value="Acyl-CoA_dh_M"/>
    <property type="match status" value="1"/>
</dbReference>
<dbReference type="Gene3D" id="2.40.110.10">
    <property type="entry name" value="Butyryl-CoA Dehydrogenase, subunit A, domain 2"/>
    <property type="match status" value="1"/>
</dbReference>
<dbReference type="Pfam" id="PF00441">
    <property type="entry name" value="Acyl-CoA_dh_1"/>
    <property type="match status" value="1"/>
</dbReference>
<dbReference type="GO" id="GO:0003995">
    <property type="term" value="F:acyl-CoA dehydrogenase activity"/>
    <property type="evidence" value="ECO:0007669"/>
    <property type="project" value="TreeGrafter"/>
</dbReference>
<dbReference type="PANTHER" id="PTHR43884:SF12">
    <property type="entry name" value="ISOVALERYL-COA DEHYDROGENASE, MITOCHONDRIAL-RELATED"/>
    <property type="match status" value="1"/>
</dbReference>
<comment type="caution">
    <text evidence="8">The sequence shown here is derived from an EMBL/GenBank/DDBJ whole genome shotgun (WGS) entry which is preliminary data.</text>
</comment>
<dbReference type="CDD" id="cd00567">
    <property type="entry name" value="ACAD"/>
    <property type="match status" value="1"/>
</dbReference>
<dbReference type="InterPro" id="IPR046373">
    <property type="entry name" value="Acyl-CoA_Oxase/DH_mid-dom_sf"/>
</dbReference>
<dbReference type="InterPro" id="IPR006091">
    <property type="entry name" value="Acyl-CoA_Oxase/DH_mid-dom"/>
</dbReference>
<reference evidence="8 9" key="1">
    <citation type="submission" date="2014-10" db="EMBL/GenBank/DDBJ databases">
        <title>Genome sequence of Micropolyspora internatus JCM3315.</title>
        <authorList>
            <person name="Shin S.-K."/>
            <person name="Yi H."/>
        </authorList>
    </citation>
    <scope>NUCLEOTIDE SEQUENCE [LARGE SCALE GENOMIC DNA]</scope>
    <source>
        <strain evidence="8 9">JCM 3315</strain>
    </source>
</reference>
<comment type="cofactor">
    <cofactor evidence="1 5">
        <name>FAD</name>
        <dbReference type="ChEBI" id="CHEBI:57692"/>
    </cofactor>
</comment>
<feature type="domain" description="Acyl-CoA oxidase/dehydrogenase middle" evidence="7">
    <location>
        <begin position="125"/>
        <end position="222"/>
    </location>
</feature>
<evidence type="ECO:0000259" key="6">
    <source>
        <dbReference type="Pfam" id="PF00441"/>
    </source>
</evidence>
<evidence type="ECO:0000256" key="4">
    <source>
        <dbReference type="ARBA" id="ARBA00022827"/>
    </source>
</evidence>
<dbReference type="Gene3D" id="1.10.540.10">
    <property type="entry name" value="Acyl-CoA dehydrogenase/oxidase, N-terminal domain"/>
    <property type="match status" value="1"/>
</dbReference>
<organism evidence="8 9">
    <name type="scientific">Saccharomonospora viridis</name>
    <dbReference type="NCBI Taxonomy" id="1852"/>
    <lineage>
        <taxon>Bacteria</taxon>
        <taxon>Bacillati</taxon>
        <taxon>Actinomycetota</taxon>
        <taxon>Actinomycetes</taxon>
        <taxon>Pseudonocardiales</taxon>
        <taxon>Pseudonocardiaceae</taxon>
        <taxon>Saccharomonospora</taxon>
    </lineage>
</organism>
<evidence type="ECO:0000256" key="5">
    <source>
        <dbReference type="RuleBase" id="RU362125"/>
    </source>
</evidence>
<evidence type="ECO:0000256" key="2">
    <source>
        <dbReference type="ARBA" id="ARBA00009347"/>
    </source>
</evidence>
<dbReference type="Gene3D" id="1.20.140.10">
    <property type="entry name" value="Butyryl-CoA Dehydrogenase, subunit A, domain 3"/>
    <property type="match status" value="1"/>
</dbReference>
<name>A0A837D5E4_9PSEU</name>
<protein>
    <submittedName>
        <fullName evidence="8">Acyl-CoA dehydrogenase</fullName>
    </submittedName>
</protein>
<proteinExistence type="inferred from homology"/>
<evidence type="ECO:0000256" key="3">
    <source>
        <dbReference type="ARBA" id="ARBA00022630"/>
    </source>
</evidence>
<evidence type="ECO:0000256" key="1">
    <source>
        <dbReference type="ARBA" id="ARBA00001974"/>
    </source>
</evidence>
<evidence type="ECO:0000259" key="7">
    <source>
        <dbReference type="Pfam" id="PF02770"/>
    </source>
</evidence>
<dbReference type="SUPFAM" id="SSF56645">
    <property type="entry name" value="Acyl-CoA dehydrogenase NM domain-like"/>
    <property type="match status" value="1"/>
</dbReference>
<evidence type="ECO:0000313" key="9">
    <source>
        <dbReference type="Proteomes" id="UP000030848"/>
    </source>
</evidence>
<dbReference type="AlphaFoldDB" id="A0A837D5E4"/>
<gene>
    <name evidence="8" type="ORF">MINT15_32510</name>
</gene>
<dbReference type="EMBL" id="JRZE01000006">
    <property type="protein sequence ID" value="KHF43049.1"/>
    <property type="molecule type" value="Genomic_DNA"/>
</dbReference>
<keyword evidence="3 5" id="KW-0285">Flavoprotein</keyword>
<dbReference type="InterPro" id="IPR009075">
    <property type="entry name" value="AcylCo_DH/oxidase_C"/>
</dbReference>
<feature type="domain" description="Acyl-CoA dehydrogenase/oxidase C-terminal" evidence="6">
    <location>
        <begin position="235"/>
        <end position="371"/>
    </location>
</feature>
<dbReference type="OMA" id="LAHGNDM"/>
<evidence type="ECO:0000313" key="8">
    <source>
        <dbReference type="EMBL" id="KHF43049.1"/>
    </source>
</evidence>
<dbReference type="GO" id="GO:0050660">
    <property type="term" value="F:flavin adenine dinucleotide binding"/>
    <property type="evidence" value="ECO:0007669"/>
    <property type="project" value="InterPro"/>
</dbReference>
<dbReference type="OrthoDB" id="3860847at2"/>
<dbReference type="SUPFAM" id="SSF47203">
    <property type="entry name" value="Acyl-CoA dehydrogenase C-terminal domain-like"/>
    <property type="match status" value="1"/>
</dbReference>
<dbReference type="InterPro" id="IPR009100">
    <property type="entry name" value="AcylCoA_DH/oxidase_NM_dom_sf"/>
</dbReference>
<comment type="similarity">
    <text evidence="2 5">Belongs to the acyl-CoA dehydrogenase family.</text>
</comment>
<keyword evidence="4 5" id="KW-0274">FAD</keyword>
<dbReference type="PANTHER" id="PTHR43884">
    <property type="entry name" value="ACYL-COA DEHYDROGENASE"/>
    <property type="match status" value="1"/>
</dbReference>
<dbReference type="InterPro" id="IPR036250">
    <property type="entry name" value="AcylCo_DH-like_C"/>
</dbReference>
<dbReference type="Proteomes" id="UP000030848">
    <property type="component" value="Unassembled WGS sequence"/>
</dbReference>